<dbReference type="GO" id="GO:0016787">
    <property type="term" value="F:hydrolase activity"/>
    <property type="evidence" value="ECO:0007669"/>
    <property type="project" value="UniProtKB-KW"/>
</dbReference>
<proteinExistence type="predicted"/>
<gene>
    <name evidence="1" type="ORF">PSYMO_04208</name>
</gene>
<organism evidence="1 2">
    <name type="scientific">Pseudomonas amygdali pv. mori str. 301020</name>
    <dbReference type="NCBI Taxonomy" id="629261"/>
    <lineage>
        <taxon>Bacteria</taxon>
        <taxon>Pseudomonadati</taxon>
        <taxon>Pseudomonadota</taxon>
        <taxon>Gammaproteobacteria</taxon>
        <taxon>Pseudomonadales</taxon>
        <taxon>Pseudomonadaceae</taxon>
        <taxon>Pseudomonas</taxon>
        <taxon>Pseudomonas amygdali</taxon>
    </lineage>
</organism>
<name>A0A656G4L8_PSEA0</name>
<comment type="caution">
    <text evidence="1">The sequence shown here is derived from an EMBL/GenBank/DDBJ whole genome shotgun (WGS) entry which is preliminary data.</text>
</comment>
<reference evidence="1 2" key="1">
    <citation type="journal article" date="2011" name="PLoS Pathog.">
        <title>Dynamic evolution of pathogenicity revealed by sequencing and comparative genomics of 19 Pseudomonas syringae isolates.</title>
        <authorList>
            <person name="Baltrus D.A."/>
            <person name="Nishimura M.T."/>
            <person name="Romanchuk A."/>
            <person name="Chang J.H."/>
            <person name="Mukhtar M.S."/>
            <person name="Cherkis K."/>
            <person name="Roach J."/>
            <person name="Grant S.R."/>
            <person name="Jones C.D."/>
            <person name="Dangl J.L."/>
        </authorList>
    </citation>
    <scope>NUCLEOTIDE SEQUENCE [LARGE SCALE GENOMIC DNA]</scope>
    <source>
        <strain evidence="1 2">301020</strain>
    </source>
</reference>
<protein>
    <submittedName>
        <fullName evidence="1">Fumarylacetoacetate hydrolase family protein</fullName>
    </submittedName>
</protein>
<dbReference type="Proteomes" id="UP000003465">
    <property type="component" value="Unassembled WGS sequence"/>
</dbReference>
<dbReference type="AlphaFoldDB" id="A0A656G4L8"/>
<feature type="non-terminal residue" evidence="1">
    <location>
        <position position="56"/>
    </location>
</feature>
<sequence>MKLLRYGEKGQEKPGLLDAAYQIRDLSAHVTDIAGEVLSPAGLASLAALDPESLPL</sequence>
<keyword evidence="1" id="KW-0378">Hydrolase</keyword>
<dbReference type="EMBL" id="AEAG01000162">
    <property type="protein sequence ID" value="EGH20733.1"/>
    <property type="molecule type" value="Genomic_DNA"/>
</dbReference>
<accession>A0A656G4L8</accession>
<evidence type="ECO:0000313" key="1">
    <source>
        <dbReference type="EMBL" id="EGH20733.1"/>
    </source>
</evidence>
<evidence type="ECO:0000313" key="2">
    <source>
        <dbReference type="Proteomes" id="UP000003465"/>
    </source>
</evidence>